<dbReference type="InterPro" id="IPR036034">
    <property type="entry name" value="PDZ_sf"/>
</dbReference>
<evidence type="ECO:0000313" key="2">
    <source>
        <dbReference type="EMBL" id="KAF1758405.1"/>
    </source>
</evidence>
<name>A0A6A5GV80_CAERE</name>
<evidence type="ECO:0000259" key="1">
    <source>
        <dbReference type="PROSITE" id="PS50106"/>
    </source>
</evidence>
<dbReference type="RefSeq" id="XP_053585274.1">
    <property type="nucleotide sequence ID" value="XM_053730502.1"/>
</dbReference>
<dbReference type="KEGG" id="crq:GCK72_014863"/>
<reference evidence="2 3" key="1">
    <citation type="submission" date="2019-12" db="EMBL/GenBank/DDBJ databases">
        <title>Chromosome-level assembly of the Caenorhabditis remanei genome.</title>
        <authorList>
            <person name="Teterina A.A."/>
            <person name="Willis J.H."/>
            <person name="Phillips P.C."/>
        </authorList>
    </citation>
    <scope>NUCLEOTIDE SEQUENCE [LARGE SCALE GENOMIC DNA]</scope>
    <source>
        <strain evidence="2 3">PX506</strain>
        <tissue evidence="2">Whole organism</tissue>
    </source>
</reference>
<dbReference type="PANTHER" id="PTHR31327:SF9">
    <property type="entry name" value="PDZ DOMAIN-CONTAINING PROTEIN"/>
    <property type="match status" value="1"/>
</dbReference>
<dbReference type="SUPFAM" id="SSF50156">
    <property type="entry name" value="PDZ domain-like"/>
    <property type="match status" value="1"/>
</dbReference>
<accession>A0A6A5GV80</accession>
<protein>
    <recommendedName>
        <fullName evidence="1">PDZ domain-containing protein</fullName>
    </recommendedName>
</protein>
<comment type="caution">
    <text evidence="2">The sequence shown here is derived from an EMBL/GenBank/DDBJ whole genome shotgun (WGS) entry which is preliminary data.</text>
</comment>
<dbReference type="CTD" id="9799436"/>
<feature type="domain" description="PDZ" evidence="1">
    <location>
        <begin position="29"/>
        <end position="78"/>
    </location>
</feature>
<dbReference type="AlphaFoldDB" id="A0A6A5GV80"/>
<dbReference type="GeneID" id="9799436"/>
<sequence length="290" mass="32532">MDAFAKSRLDSIFNGKKSPPYDLAEVSEHICTVKKDEGLGLELKNLMVVTITYNSPCHGQLKVGDVLLCLNGIQMTIKVLRFKRHISRPTSFPPLYKHEGFTNDTLVLYNLKGYFHLGLDIKELDGKLIVCDFVENSLADITFSLGESILDVDGEKITTCAAFNDRVRKSLEIRNFCLITVEVPSTDPLKNLLRNQISKAVKDAARVNKLPPDAVAFLAEGLAVFKKLEREPLKTVWMGDRHGKGGTSENGNHLKMEDKVKETDVPTGWNSRLFVRLPPMKTFETENLPQ</sequence>
<organism evidence="2 3">
    <name type="scientific">Caenorhabditis remanei</name>
    <name type="common">Caenorhabditis vulgaris</name>
    <dbReference type="NCBI Taxonomy" id="31234"/>
    <lineage>
        <taxon>Eukaryota</taxon>
        <taxon>Metazoa</taxon>
        <taxon>Ecdysozoa</taxon>
        <taxon>Nematoda</taxon>
        <taxon>Chromadorea</taxon>
        <taxon>Rhabditida</taxon>
        <taxon>Rhabditina</taxon>
        <taxon>Rhabditomorpha</taxon>
        <taxon>Rhabditoidea</taxon>
        <taxon>Rhabditidae</taxon>
        <taxon>Peloderinae</taxon>
        <taxon>Caenorhabditis</taxon>
    </lineage>
</organism>
<dbReference type="PROSITE" id="PS50106">
    <property type="entry name" value="PDZ"/>
    <property type="match status" value="1"/>
</dbReference>
<dbReference type="InterPro" id="IPR001478">
    <property type="entry name" value="PDZ"/>
</dbReference>
<proteinExistence type="predicted"/>
<dbReference type="EMBL" id="WUAV01000004">
    <property type="protein sequence ID" value="KAF1758405.1"/>
    <property type="molecule type" value="Genomic_DNA"/>
</dbReference>
<dbReference type="InterPro" id="IPR040264">
    <property type="entry name" value="T15H9.4-like"/>
</dbReference>
<gene>
    <name evidence="2" type="ORF">GCK72_014863</name>
</gene>
<dbReference type="Proteomes" id="UP000483820">
    <property type="component" value="Chromosome IV"/>
</dbReference>
<evidence type="ECO:0000313" key="3">
    <source>
        <dbReference type="Proteomes" id="UP000483820"/>
    </source>
</evidence>
<dbReference type="PANTHER" id="PTHR31327">
    <property type="entry name" value="SPERM MEIOSIS PDZ DOMAIN CONTAINING PROTEINS-RELATED"/>
    <property type="match status" value="1"/>
</dbReference>